<feature type="transmembrane region" description="Helical" evidence="5">
    <location>
        <begin position="377"/>
        <end position="394"/>
    </location>
</feature>
<dbReference type="GO" id="GO:0005886">
    <property type="term" value="C:plasma membrane"/>
    <property type="evidence" value="ECO:0007669"/>
    <property type="project" value="UniProtKB-SubCell"/>
</dbReference>
<feature type="transmembrane region" description="Helical" evidence="5">
    <location>
        <begin position="29"/>
        <end position="55"/>
    </location>
</feature>
<dbReference type="PROSITE" id="PS00216">
    <property type="entry name" value="SUGAR_TRANSPORT_1"/>
    <property type="match status" value="1"/>
</dbReference>
<evidence type="ECO:0000313" key="7">
    <source>
        <dbReference type="EMBL" id="GCE28907.1"/>
    </source>
</evidence>
<sequence length="498" mass="54644">METVKHDVSRSGTLSEPTGELPRLRWTRLVAISIFALALNFQWAALGTIVLPSQIVKMVGDLDKGSALAFVLIPGAFVSLFANPLFGWLSDRTHGRLAVWGRRRPYIFLGTVGSVASLIWMATARDVLSLAIAYALTQFVSNAAQSPFHALLPDIVPPQQRGLTSGVIGILVIIGNIGGVLLAGHFIDASLPLPAYTQGLWLTYGIIIVILVIFMIITLFWVHEIPGPVQSQTRERRPLSYWLRQPATRTIASVLATTVLAWGIITLWNIWQIGGIDIDSNFEQVLIEVIVTIGILRLFDFRPRRDPDFAWVLATRLIMMLGINIIQSFLQYYMRDVVKVAHPEQATTNFLIIVSLTSIVSAFGAGWFSDHFGRKRIVYIAGGLMTVVGLVFVITHQLPLLIAAGAIFGLGYGAYQSVDWALVADTLPSKSNYARDMGVWNVALSLSQVVAPIIGGPLLDTFSHAGRPVLGYQVLFSISIIFCLLGTVTVRFIRGVKN</sequence>
<evidence type="ECO:0000256" key="5">
    <source>
        <dbReference type="SAM" id="Phobius"/>
    </source>
</evidence>
<keyword evidence="3 5" id="KW-1133">Transmembrane helix</keyword>
<feature type="transmembrane region" description="Helical" evidence="5">
    <location>
        <begin position="439"/>
        <end position="459"/>
    </location>
</feature>
<dbReference type="PANTHER" id="PTHR23528">
    <property type="match status" value="1"/>
</dbReference>
<comment type="caution">
    <text evidence="7">The sequence shown here is derived from an EMBL/GenBank/DDBJ whole genome shotgun (WGS) entry which is preliminary data.</text>
</comment>
<evidence type="ECO:0000313" key="8">
    <source>
        <dbReference type="Proteomes" id="UP000287171"/>
    </source>
</evidence>
<keyword evidence="2 5" id="KW-0812">Transmembrane</keyword>
<evidence type="ECO:0000256" key="2">
    <source>
        <dbReference type="ARBA" id="ARBA00022692"/>
    </source>
</evidence>
<feature type="domain" description="Major facilitator superfamily (MFS) profile" evidence="6">
    <location>
        <begin position="28"/>
        <end position="498"/>
    </location>
</feature>
<dbReference type="OrthoDB" id="9796441at2"/>
<dbReference type="GO" id="GO:0022857">
    <property type="term" value="F:transmembrane transporter activity"/>
    <property type="evidence" value="ECO:0007669"/>
    <property type="project" value="InterPro"/>
</dbReference>
<evidence type="ECO:0000259" key="6">
    <source>
        <dbReference type="PROSITE" id="PS50850"/>
    </source>
</evidence>
<name>A0A402BC99_9CHLR</name>
<proteinExistence type="predicted"/>
<feature type="transmembrane region" description="Helical" evidence="5">
    <location>
        <begin position="250"/>
        <end position="270"/>
    </location>
</feature>
<feature type="transmembrane region" description="Helical" evidence="5">
    <location>
        <begin position="106"/>
        <end position="124"/>
    </location>
</feature>
<dbReference type="Proteomes" id="UP000287171">
    <property type="component" value="Unassembled WGS sequence"/>
</dbReference>
<gene>
    <name evidence="7" type="ORF">KDA_43910</name>
</gene>
<dbReference type="AlphaFoldDB" id="A0A402BC99"/>
<evidence type="ECO:0000256" key="3">
    <source>
        <dbReference type="ARBA" id="ARBA00022989"/>
    </source>
</evidence>
<dbReference type="EMBL" id="BIFT01000001">
    <property type="protein sequence ID" value="GCE28907.1"/>
    <property type="molecule type" value="Genomic_DNA"/>
</dbReference>
<evidence type="ECO:0000256" key="4">
    <source>
        <dbReference type="ARBA" id="ARBA00023136"/>
    </source>
</evidence>
<organism evidence="7 8">
    <name type="scientific">Dictyobacter alpinus</name>
    <dbReference type="NCBI Taxonomy" id="2014873"/>
    <lineage>
        <taxon>Bacteria</taxon>
        <taxon>Bacillati</taxon>
        <taxon>Chloroflexota</taxon>
        <taxon>Ktedonobacteria</taxon>
        <taxon>Ktedonobacterales</taxon>
        <taxon>Dictyobacteraceae</taxon>
        <taxon>Dictyobacter</taxon>
    </lineage>
</organism>
<feature type="transmembrane region" description="Helical" evidence="5">
    <location>
        <begin position="199"/>
        <end position="222"/>
    </location>
</feature>
<dbReference type="InterPro" id="IPR020846">
    <property type="entry name" value="MFS_dom"/>
</dbReference>
<dbReference type="Gene3D" id="1.20.1250.20">
    <property type="entry name" value="MFS general substrate transporter like domains"/>
    <property type="match status" value="2"/>
</dbReference>
<dbReference type="SUPFAM" id="SSF103473">
    <property type="entry name" value="MFS general substrate transporter"/>
    <property type="match status" value="1"/>
</dbReference>
<feature type="transmembrane region" description="Helical" evidence="5">
    <location>
        <begin position="163"/>
        <end position="187"/>
    </location>
</feature>
<feature type="transmembrane region" description="Helical" evidence="5">
    <location>
        <begin position="400"/>
        <end position="418"/>
    </location>
</feature>
<evidence type="ECO:0000256" key="1">
    <source>
        <dbReference type="ARBA" id="ARBA00004651"/>
    </source>
</evidence>
<feature type="transmembrane region" description="Helical" evidence="5">
    <location>
        <begin position="471"/>
        <end position="493"/>
    </location>
</feature>
<keyword evidence="8" id="KW-1185">Reference proteome</keyword>
<comment type="subcellular location">
    <subcellularLocation>
        <location evidence="1">Cell membrane</location>
        <topology evidence="1">Multi-pass membrane protein</topology>
    </subcellularLocation>
</comment>
<protein>
    <recommendedName>
        <fullName evidence="6">Major facilitator superfamily (MFS) profile domain-containing protein</fullName>
    </recommendedName>
</protein>
<dbReference type="PROSITE" id="PS50850">
    <property type="entry name" value="MFS"/>
    <property type="match status" value="1"/>
</dbReference>
<dbReference type="InterPro" id="IPR011701">
    <property type="entry name" value="MFS"/>
</dbReference>
<dbReference type="Pfam" id="PF07690">
    <property type="entry name" value="MFS_1"/>
    <property type="match status" value="2"/>
</dbReference>
<feature type="transmembrane region" description="Helical" evidence="5">
    <location>
        <begin position="67"/>
        <end position="86"/>
    </location>
</feature>
<feature type="transmembrane region" description="Helical" evidence="5">
    <location>
        <begin position="350"/>
        <end position="368"/>
    </location>
</feature>
<feature type="transmembrane region" description="Helical" evidence="5">
    <location>
        <begin position="311"/>
        <end position="330"/>
    </location>
</feature>
<keyword evidence="4 5" id="KW-0472">Membrane</keyword>
<dbReference type="PANTHER" id="PTHR23528:SF1">
    <property type="entry name" value="MAJOR FACILITATOR SUPERFAMILY (MFS) PROFILE DOMAIN-CONTAINING PROTEIN"/>
    <property type="match status" value="1"/>
</dbReference>
<dbReference type="InterPro" id="IPR036259">
    <property type="entry name" value="MFS_trans_sf"/>
</dbReference>
<accession>A0A402BC99</accession>
<dbReference type="RefSeq" id="WP_126629077.1">
    <property type="nucleotide sequence ID" value="NZ_BIFT01000001.1"/>
</dbReference>
<dbReference type="InterPro" id="IPR005829">
    <property type="entry name" value="Sugar_transporter_CS"/>
</dbReference>
<reference evidence="8" key="1">
    <citation type="submission" date="2018-12" db="EMBL/GenBank/DDBJ databases">
        <title>Tengunoibacter tsumagoiensis gen. nov., sp. nov., Dictyobacter kobayashii sp. nov., D. alpinus sp. nov., and D. joshuensis sp. nov. and description of Dictyobacteraceae fam. nov. within the order Ktedonobacterales isolated from Tengu-no-mugimeshi.</title>
        <authorList>
            <person name="Wang C.M."/>
            <person name="Zheng Y."/>
            <person name="Sakai Y."/>
            <person name="Toyoda A."/>
            <person name="Minakuchi Y."/>
            <person name="Abe K."/>
            <person name="Yokota A."/>
            <person name="Yabe S."/>
        </authorList>
    </citation>
    <scope>NUCLEOTIDE SEQUENCE [LARGE SCALE GENOMIC DNA]</scope>
    <source>
        <strain evidence="8">Uno16</strain>
    </source>
</reference>